<feature type="repeat" description="WD" evidence="5">
    <location>
        <begin position="186"/>
        <end position="228"/>
    </location>
</feature>
<feature type="repeat" description="WD" evidence="5">
    <location>
        <begin position="398"/>
        <end position="430"/>
    </location>
</feature>
<feature type="compositionally biased region" description="Low complexity" evidence="6">
    <location>
        <begin position="246"/>
        <end position="267"/>
    </location>
</feature>
<dbReference type="SUPFAM" id="SSF50978">
    <property type="entry name" value="WD40 repeat-like"/>
    <property type="match status" value="1"/>
</dbReference>
<dbReference type="PRINTS" id="PR00320">
    <property type="entry name" value="GPROTEINBRPT"/>
</dbReference>
<keyword evidence="1 5" id="KW-0853">WD repeat</keyword>
<proteinExistence type="predicted"/>
<evidence type="ECO:0000256" key="6">
    <source>
        <dbReference type="SAM" id="MobiDB-lite"/>
    </source>
</evidence>
<keyword evidence="3" id="KW-0227">DNA damage</keyword>
<dbReference type="FunFam" id="2.130.10.10:FF:001188">
    <property type="entry name" value="Transducin/WD40 repeat-like superfamily protein"/>
    <property type="match status" value="1"/>
</dbReference>
<dbReference type="EMBL" id="JAVXUO010001134">
    <property type="protein sequence ID" value="KAK2985611.1"/>
    <property type="molecule type" value="Genomic_DNA"/>
</dbReference>
<evidence type="ECO:0000256" key="5">
    <source>
        <dbReference type="PROSITE-ProRule" id="PRU00221"/>
    </source>
</evidence>
<dbReference type="Gene3D" id="2.130.10.10">
    <property type="entry name" value="YVTN repeat-like/Quinoprotein amine dehydrogenase"/>
    <property type="match status" value="2"/>
</dbReference>
<dbReference type="GO" id="GO:0000109">
    <property type="term" value="C:nucleotide-excision repair complex"/>
    <property type="evidence" value="ECO:0007669"/>
    <property type="project" value="TreeGrafter"/>
</dbReference>
<dbReference type="PROSITE" id="PS50294">
    <property type="entry name" value="WD_REPEATS_REGION"/>
    <property type="match status" value="4"/>
</dbReference>
<dbReference type="InterPro" id="IPR001680">
    <property type="entry name" value="WD40_rpt"/>
</dbReference>
<dbReference type="GO" id="GO:0006283">
    <property type="term" value="P:transcription-coupled nucleotide-excision repair"/>
    <property type="evidence" value="ECO:0007669"/>
    <property type="project" value="InterPro"/>
</dbReference>
<evidence type="ECO:0000256" key="2">
    <source>
        <dbReference type="ARBA" id="ARBA00022737"/>
    </source>
</evidence>
<dbReference type="PANTHER" id="PTHR46202">
    <property type="entry name" value="DNA EXCISION REPAIR PROTEIN ERCC-8"/>
    <property type="match status" value="1"/>
</dbReference>
<dbReference type="PROSITE" id="PS00678">
    <property type="entry name" value="WD_REPEATS_1"/>
    <property type="match status" value="2"/>
</dbReference>
<dbReference type="Proteomes" id="UP001187471">
    <property type="component" value="Unassembled WGS sequence"/>
</dbReference>
<dbReference type="InterPro" id="IPR019775">
    <property type="entry name" value="WD40_repeat_CS"/>
</dbReference>
<dbReference type="GO" id="GO:0000209">
    <property type="term" value="P:protein polyubiquitination"/>
    <property type="evidence" value="ECO:0007669"/>
    <property type="project" value="TreeGrafter"/>
</dbReference>
<feature type="repeat" description="WD" evidence="5">
    <location>
        <begin position="39"/>
        <end position="81"/>
    </location>
</feature>
<dbReference type="InterPro" id="IPR042238">
    <property type="entry name" value="Rad28/ERCC8/Ckn1/ATCSA-1"/>
</dbReference>
<name>A0AA88RME8_9ASTE</name>
<keyword evidence="4" id="KW-0234">DNA repair</keyword>
<dbReference type="GO" id="GO:0043161">
    <property type="term" value="P:proteasome-mediated ubiquitin-dependent protein catabolic process"/>
    <property type="evidence" value="ECO:0007669"/>
    <property type="project" value="TreeGrafter"/>
</dbReference>
<dbReference type="InterPro" id="IPR020472">
    <property type="entry name" value="WD40_PAC1"/>
</dbReference>
<dbReference type="PROSITE" id="PS50082">
    <property type="entry name" value="WD_REPEATS_2"/>
    <property type="match status" value="5"/>
</dbReference>
<dbReference type="PANTHER" id="PTHR46202:SF1">
    <property type="entry name" value="DNA EXCISION REPAIR PROTEIN ERCC-8"/>
    <property type="match status" value="1"/>
</dbReference>
<dbReference type="SMART" id="SM00320">
    <property type="entry name" value="WD40"/>
    <property type="match status" value="5"/>
</dbReference>
<organism evidence="7 8">
    <name type="scientific">Escallonia rubra</name>
    <dbReference type="NCBI Taxonomy" id="112253"/>
    <lineage>
        <taxon>Eukaryota</taxon>
        <taxon>Viridiplantae</taxon>
        <taxon>Streptophyta</taxon>
        <taxon>Embryophyta</taxon>
        <taxon>Tracheophyta</taxon>
        <taxon>Spermatophyta</taxon>
        <taxon>Magnoliopsida</taxon>
        <taxon>eudicotyledons</taxon>
        <taxon>Gunneridae</taxon>
        <taxon>Pentapetalae</taxon>
        <taxon>asterids</taxon>
        <taxon>campanulids</taxon>
        <taxon>Escalloniales</taxon>
        <taxon>Escalloniaceae</taxon>
        <taxon>Escallonia</taxon>
    </lineage>
</organism>
<evidence type="ECO:0000313" key="8">
    <source>
        <dbReference type="Proteomes" id="UP001187471"/>
    </source>
</evidence>
<keyword evidence="2" id="KW-0677">Repeat</keyword>
<reference evidence="7" key="1">
    <citation type="submission" date="2022-12" db="EMBL/GenBank/DDBJ databases">
        <title>Draft genome assemblies for two species of Escallonia (Escalloniales).</title>
        <authorList>
            <person name="Chanderbali A."/>
            <person name="Dervinis C."/>
            <person name="Anghel I."/>
            <person name="Soltis D."/>
            <person name="Soltis P."/>
            <person name="Zapata F."/>
        </authorList>
    </citation>
    <scope>NUCLEOTIDE SEQUENCE</scope>
    <source>
        <strain evidence="7">UCBG92.1500</strain>
        <tissue evidence="7">Leaf</tissue>
    </source>
</reference>
<evidence type="ECO:0000256" key="4">
    <source>
        <dbReference type="ARBA" id="ARBA00023204"/>
    </source>
</evidence>
<dbReference type="GO" id="GO:0031464">
    <property type="term" value="C:Cul4A-RING E3 ubiquitin ligase complex"/>
    <property type="evidence" value="ECO:0007669"/>
    <property type="project" value="TreeGrafter"/>
</dbReference>
<feature type="repeat" description="WD" evidence="5">
    <location>
        <begin position="311"/>
        <end position="352"/>
    </location>
</feature>
<accession>A0AA88RME8</accession>
<keyword evidence="8" id="KW-1185">Reference proteome</keyword>
<feature type="repeat" description="WD" evidence="5">
    <location>
        <begin position="99"/>
        <end position="141"/>
    </location>
</feature>
<sequence>MWKEIGKRESGELRPSFFCSRIRSSRAASLQLSNHKEIVSAHRGSVNSLQVDLTEGRYLLSGGADASVAVYDIQNSTHCEEGGLVAKHKSMFVIDKQHEHGHKYAISSAIWYPIDTGLFVTGSYDHYINVWDTNTTQVVMNFKTPGKVYRTAMSSLATSHMLIAAGTEDVQVRLCDIASGAFAHTLSGHRDGVMSVEWSTSSEWVLLTGGSDGAIRFWDIRRAGCFSVLDQSNSQLGRRPPFLDQSAMNKASTSKSSAAGQSSSVKARALQRKAANGNGSKQSTIGRVRSQVKGSMKHRLHPGLLSSQDRATAHYGAVIGLKMTGDGMYLLSAGSDSRLRLWDIESGCNTLVNFETVRLQTSKPLQLSLTQDSALVFVPCMTTAKAFDVWSGKTRLTLRGHYENVNCCWFNAQDQELFTGGNDRQILVWSPPNLITDDVDALSRKGQAALDEDNWSD</sequence>
<feature type="region of interest" description="Disordered" evidence="6">
    <location>
        <begin position="237"/>
        <end position="288"/>
    </location>
</feature>
<dbReference type="FunFam" id="2.130.10.10:FF:001356">
    <property type="entry name" value="Excision repair cross-complementation group 8"/>
    <property type="match status" value="1"/>
</dbReference>
<protein>
    <recommendedName>
        <fullName evidence="9">DNA excision repair protein ERCC-8</fullName>
    </recommendedName>
</protein>
<evidence type="ECO:0008006" key="9">
    <source>
        <dbReference type="Google" id="ProtNLM"/>
    </source>
</evidence>
<dbReference type="InterPro" id="IPR015943">
    <property type="entry name" value="WD40/YVTN_repeat-like_dom_sf"/>
</dbReference>
<comment type="caution">
    <text evidence="7">The sequence shown here is derived from an EMBL/GenBank/DDBJ whole genome shotgun (WGS) entry which is preliminary data.</text>
</comment>
<dbReference type="InterPro" id="IPR036322">
    <property type="entry name" value="WD40_repeat_dom_sf"/>
</dbReference>
<evidence type="ECO:0000256" key="1">
    <source>
        <dbReference type="ARBA" id="ARBA00022574"/>
    </source>
</evidence>
<dbReference type="AlphaFoldDB" id="A0AA88RME8"/>
<dbReference type="Pfam" id="PF00400">
    <property type="entry name" value="WD40"/>
    <property type="match status" value="5"/>
</dbReference>
<evidence type="ECO:0000256" key="3">
    <source>
        <dbReference type="ARBA" id="ARBA00022763"/>
    </source>
</evidence>
<evidence type="ECO:0000313" key="7">
    <source>
        <dbReference type="EMBL" id="KAK2985611.1"/>
    </source>
</evidence>
<gene>
    <name evidence="7" type="ORF">RJ640_006874</name>
</gene>